<dbReference type="Proteomes" id="UP000244180">
    <property type="component" value="Unassembled WGS sequence"/>
</dbReference>
<evidence type="ECO:0000313" key="5">
    <source>
        <dbReference type="Proteomes" id="UP000244180"/>
    </source>
</evidence>
<protein>
    <submittedName>
        <fullName evidence="3">Alkyl hydroperoxide reductase subunit C-like protein</fullName>
    </submittedName>
</protein>
<comment type="caution">
    <text evidence="2">The sequence shown here is derived from an EMBL/GenBank/DDBJ whole genome shotgun (WGS) entry which is preliminary data.</text>
</comment>
<accession>A0A179IPN0</accession>
<feature type="region of interest" description="Disordered" evidence="1">
    <location>
        <begin position="55"/>
        <end position="76"/>
    </location>
</feature>
<dbReference type="InterPro" id="IPR036249">
    <property type="entry name" value="Thioredoxin-like_sf"/>
</dbReference>
<proteinExistence type="predicted"/>
<dbReference type="Proteomes" id="UP000243024">
    <property type="component" value="Unassembled WGS sequence"/>
</dbReference>
<dbReference type="EMBL" id="JXBB01000021">
    <property type="protein sequence ID" value="OAR04305.1"/>
    <property type="molecule type" value="Genomic_DNA"/>
</dbReference>
<dbReference type="OrthoDB" id="9812811at2"/>
<dbReference type="AlphaFoldDB" id="A0A179IPN0"/>
<dbReference type="STRING" id="1484.SA87_01155"/>
<keyword evidence="4" id="KW-1185">Reference proteome</keyword>
<reference evidence="3 5" key="2">
    <citation type="submission" date="2017-08" db="EMBL/GenBank/DDBJ databases">
        <title>Burning lignite coal seam in the remote Altai Mountains harbors a hydrogen-driven thermophilic microbial community.</title>
        <authorList>
            <person name="Kadnikov V.V."/>
            <person name="Mardanov A.V."/>
            <person name="Ivasenko D."/>
            <person name="Beletsky A.V."/>
            <person name="Karnachuk O.V."/>
            <person name="Ravin N.V."/>
        </authorList>
    </citation>
    <scope>NUCLEOTIDE SEQUENCE [LARGE SCALE GENOMIC DNA]</scope>
    <source>
        <strain evidence="3">AL33</strain>
    </source>
</reference>
<evidence type="ECO:0000256" key="1">
    <source>
        <dbReference type="SAM" id="MobiDB-lite"/>
    </source>
</evidence>
<reference evidence="2 4" key="1">
    <citation type="submission" date="2015-09" db="EMBL/GenBank/DDBJ databases">
        <title>Draft genome sequence of Hydrogenibacillus schlegelii DSM 2000.</title>
        <authorList>
            <person name="Hemp J."/>
        </authorList>
    </citation>
    <scope>NUCLEOTIDE SEQUENCE [LARGE SCALE GENOMIC DNA]</scope>
    <source>
        <strain evidence="2 4">MA 48</strain>
    </source>
</reference>
<name>A0A179IPN0_HYDSH</name>
<sequence>MKTPGRKKRGVEHLGLSIDSPYAQIAWVRNLEEKLGVRIEFPIIEDLSMTVAPERHVGGAGGVHPRRSANPPGDLR</sequence>
<evidence type="ECO:0000313" key="3">
    <source>
        <dbReference type="EMBL" id="PTQ50774.1"/>
    </source>
</evidence>
<dbReference type="EMBL" id="PEBV01000078">
    <property type="protein sequence ID" value="PTQ50774.1"/>
    <property type="molecule type" value="Genomic_DNA"/>
</dbReference>
<gene>
    <name evidence="3" type="ORF">HSCHL_2655</name>
    <name evidence="2" type="ORF">SA87_01155</name>
</gene>
<dbReference type="Gene3D" id="3.40.30.10">
    <property type="entry name" value="Glutaredoxin"/>
    <property type="match status" value="1"/>
</dbReference>
<dbReference type="RefSeq" id="WP_066201106.1">
    <property type="nucleotide sequence ID" value="NZ_CBCSAS010000037.1"/>
</dbReference>
<organism evidence="2 4">
    <name type="scientific">Hydrogenibacillus schlegelii</name>
    <name type="common">Bacillus schlegelii</name>
    <dbReference type="NCBI Taxonomy" id="1484"/>
    <lineage>
        <taxon>Bacteria</taxon>
        <taxon>Bacillati</taxon>
        <taxon>Bacillota</taxon>
        <taxon>Bacilli</taxon>
        <taxon>Bacillales</taxon>
        <taxon>Bacillales Family X. Incertae Sedis</taxon>
        <taxon>Hydrogenibacillus</taxon>
    </lineage>
</organism>
<dbReference type="SUPFAM" id="SSF52833">
    <property type="entry name" value="Thioredoxin-like"/>
    <property type="match status" value="1"/>
</dbReference>
<evidence type="ECO:0000313" key="2">
    <source>
        <dbReference type="EMBL" id="OAR04305.1"/>
    </source>
</evidence>
<evidence type="ECO:0000313" key="4">
    <source>
        <dbReference type="Proteomes" id="UP000243024"/>
    </source>
</evidence>